<name>A0A1V6QYZ3_9EURO</name>
<dbReference type="EMBL" id="MDYO01000027">
    <property type="protein sequence ID" value="OQD94232.1"/>
    <property type="molecule type" value="Genomic_DNA"/>
</dbReference>
<accession>A0A1V6QYZ3</accession>
<organism evidence="1 2">
    <name type="scientific">Penicillium solitum</name>
    <dbReference type="NCBI Taxonomy" id="60172"/>
    <lineage>
        <taxon>Eukaryota</taxon>
        <taxon>Fungi</taxon>
        <taxon>Dikarya</taxon>
        <taxon>Ascomycota</taxon>
        <taxon>Pezizomycotina</taxon>
        <taxon>Eurotiomycetes</taxon>
        <taxon>Eurotiomycetidae</taxon>
        <taxon>Eurotiales</taxon>
        <taxon>Aspergillaceae</taxon>
        <taxon>Penicillium</taxon>
    </lineage>
</organism>
<proteinExistence type="predicted"/>
<gene>
    <name evidence="1" type="ORF">PENSOL_c027G08217</name>
</gene>
<keyword evidence="2" id="KW-1185">Reference proteome</keyword>
<evidence type="ECO:0000313" key="1">
    <source>
        <dbReference type="EMBL" id="OQD94232.1"/>
    </source>
</evidence>
<sequence length="12" mass="1346">MVLGAPMVWQTI</sequence>
<reference evidence="2" key="1">
    <citation type="journal article" date="2017" name="Nat. Microbiol.">
        <title>Global analysis of biosynthetic gene clusters reveals vast potential of secondary metabolite production in Penicillium species.</title>
        <authorList>
            <person name="Nielsen J.C."/>
            <person name="Grijseels S."/>
            <person name="Prigent S."/>
            <person name="Ji B."/>
            <person name="Dainat J."/>
            <person name="Nielsen K.F."/>
            <person name="Frisvad J.C."/>
            <person name="Workman M."/>
            <person name="Nielsen J."/>
        </authorList>
    </citation>
    <scope>NUCLEOTIDE SEQUENCE [LARGE SCALE GENOMIC DNA]</scope>
    <source>
        <strain evidence="2">IBT 29525</strain>
    </source>
</reference>
<evidence type="ECO:0000313" key="2">
    <source>
        <dbReference type="Proteomes" id="UP000191612"/>
    </source>
</evidence>
<comment type="caution">
    <text evidence="1">The sequence shown here is derived from an EMBL/GenBank/DDBJ whole genome shotgun (WGS) entry which is preliminary data.</text>
</comment>
<dbReference type="Proteomes" id="UP000191612">
    <property type="component" value="Unassembled WGS sequence"/>
</dbReference>
<protein>
    <submittedName>
        <fullName evidence="1">Uncharacterized protein</fullName>
    </submittedName>
</protein>